<evidence type="ECO:0000256" key="1">
    <source>
        <dbReference type="SAM" id="Coils"/>
    </source>
</evidence>
<gene>
    <name evidence="2" type="ORF">CTLFYP3_00219</name>
</gene>
<feature type="coiled-coil region" evidence="1">
    <location>
        <begin position="186"/>
        <end position="213"/>
    </location>
</feature>
<sequence>MKLDFLNQHHIRMKKIGAYSLLFRNSISKRTWDKYGFIEGYEQDNLVFSVLLYIMEQSLKEEICTIDDIGEFIDEINSIYYKKSISYEECKELAEFIVNVILCDEGKAMYFKALNYKKVEYEDINISFLKNSMEYIEGVRRVSYSLTDEGYELILSTLEVEESLKLTIQEIIFKLHLDKASYDKALDDIKNIFNDMRRRVQKMENDIRRIKESPLTYSVDEYKSMMEGNIEILNDNKKKFLAHKLAIEEKIQVFEEKDIHIKDLNEEEMESLMNLRIINEYLGKTIDEEQRILKSHFDLKRIYGEELENISKMALIERFDIKKEVFNKILENPNKLDNIHLLFSSLFTRNPDKNYNLNKAFNFQQPVRAKENEDDEEILSFNEEDIIEAENKKKLERIEKCNKIIELILEFACEKEKITLSEINNKIKESEVLKDVLIPTVNIFREVIIEMLKVRDINIKELQEERKTSIDNNEIEFQLNKSILEIIDRNDLLSNILEIRINKVEFGEDIKLEHVKDENGDYKNFICSDIVFEVYKKRGFI</sequence>
<accession>A0A6N3GZI3</accession>
<dbReference type="AlphaFoldDB" id="A0A6N3GZI3"/>
<dbReference type="RefSeq" id="WP_156628004.1">
    <property type="nucleotide sequence ID" value="NZ_CACRTO010000050.1"/>
</dbReference>
<organism evidence="2">
    <name type="scientific">Clostridium tertium</name>
    <dbReference type="NCBI Taxonomy" id="1559"/>
    <lineage>
        <taxon>Bacteria</taxon>
        <taxon>Bacillati</taxon>
        <taxon>Bacillota</taxon>
        <taxon>Clostridia</taxon>
        <taxon>Eubacteriales</taxon>
        <taxon>Clostridiaceae</taxon>
        <taxon>Clostridium</taxon>
    </lineage>
</organism>
<proteinExistence type="predicted"/>
<evidence type="ECO:0000313" key="2">
    <source>
        <dbReference type="EMBL" id="VYU69878.1"/>
    </source>
</evidence>
<protein>
    <submittedName>
        <fullName evidence="2">Uncharacterized protein</fullName>
    </submittedName>
</protein>
<dbReference type="EMBL" id="CACRTO010000050">
    <property type="protein sequence ID" value="VYU69878.1"/>
    <property type="molecule type" value="Genomic_DNA"/>
</dbReference>
<reference evidence="2" key="1">
    <citation type="submission" date="2019-11" db="EMBL/GenBank/DDBJ databases">
        <authorList>
            <person name="Feng L."/>
        </authorList>
    </citation>
    <scope>NUCLEOTIDE SEQUENCE</scope>
    <source>
        <strain evidence="2">CTertiumLFYP3</strain>
    </source>
</reference>
<name>A0A6N3GZI3_9CLOT</name>
<keyword evidence="1" id="KW-0175">Coiled coil</keyword>